<sequence>MEYTSQHAATREAITRASNSRRTWSSIAHQSLGENCGFNTNAQSFHNRAPALSKCDRKMAYAQISIEDAFECRSLLLTPTQRELSSFKVSRGFQSTEVRAPTALAALIEAGEVDMTPVSVGRPKPSEIPITYSRRRFSRKPVRPDIPKIYRCKAVHKIVETETVRVERFYEPDAIPVFVDDAERLLNSVVHEVIVAPATSSSSDCVEQDQVILEVHEESKIAESTVPEQNDDNNVLQTVGHVREAFKALAPGKRVWSTKAYLYTLYNAVYKWANNSQGLNLFCSPHIFVQRKTTFCRGRLFDLIFNKNSPCRVFDTGLRRSFYGLSLPAPLVANHLALIINKVKNVYIDFQLTNKGMHASNGNTSLDINVYGKTLKDLVAQPITYVPQAGQEPILLPTAMWSKDLETDITATDEINLQGVVVVPEIPGLGGVRMLPSQAGVLNRCPKLGVTWSTEIYAPMRNINRPNVLLNAANNFRFEHIPQHLEFYSAITRQTKQITCGTVTQVFSNNPGHELGAINWTGIRGHASNANARIPASIITAFNEPGSSYANTLIGTKLANSRKVGDHLSSGLVMDQAGNINYGRRQVVYPIIHELIARAPGLSYYNFFFKLWCDFFSNCSLAALPAGTLVNFTPVGAANWPVVPKMHLQDVGDERTPGDLVPGVLNAAIGGEDFIMQNMHKLIKGEIFFVDANNLNYKDLLYVQRYAGKWPYQKCTVGPNNTARHLTNRWNTVGVDNIIVHTGSKFYTNWASVGPAMKQLQGALDPEDIIAFADKFATLTGSQADLRAAFELAAAMCFAQPSSQYAGIPNGRNNSAIPTLVDGMWTNTSEASIPVDQTAVEYLRPVLSLPNRMADAAELLRMGTNEIYDFGRVLQQCMSLGRSWAMFACSITADGYSNRLLGTTRAGRHAQYFFSKNPGIGLTSFDVIYQNCMAHMFGWSPSELTLLSKAYESNWTGNYELGNYFASGSNMIFLNPYALLDYVSCMPDYMILCTPDTAIKWPDDKPYPLADLVSNATQVRLGATMRPIDRKLWAGDGGAGFSAQHYAALNGGLNYAVVDQLANINNPDNCEWGAWDKPMQYNWPAAPTIYRCYRFPGMGPEDVHFRNFLIPGQLDSFSAAGMNTVAWGWRMRPAALVAATYDTTRLTMKTKGMVPAILAPWRRRVAHEYLEKGDYVLYSLNDRINGRVIGVTLVPMRTINQGELKNYSTRTNETLPVTGPQSLANVNDPNFPSSNNGRSNGGSRAQKVSIFRDDNYARKVAQRTHMAQSNIQRNTDPISATKATKQMNARLAQRKEQVRVEQNQRQNQRSTGASTSYNTKQAVDPIYETTLREAHNAVVTKQPREERNVNTFSAFQENYPTSRQSTTGFKYRSLIDGLEAQKTKDQLIGSGYGKNVVRHEKREKSRSNDNVISQPKSKYQLKETADKFLITDDKDNVIREKSVSSFNGPNRQQDLEAWITATLDYETAGLQENMTAAGNAPINRHVQLSDAQAVNLQTRAQEEHVLKPIEQSDGDVVQGDASMYQDRPELFETDIPETVPLNN</sequence>
<protein>
    <recommendedName>
        <fullName evidence="3">Coat protein</fullName>
    </recommendedName>
</protein>
<evidence type="ECO:0000313" key="2">
    <source>
        <dbReference type="EMBL" id="GFM95115.1"/>
    </source>
</evidence>
<feature type="compositionally biased region" description="Polar residues" evidence="1">
    <location>
        <begin position="1218"/>
        <end position="1232"/>
    </location>
</feature>
<dbReference type="EMBL" id="BLWB01000004">
    <property type="protein sequence ID" value="GFM95115.1"/>
    <property type="molecule type" value="Genomic_RNA"/>
</dbReference>
<accession>A0A6L2ZK35</accession>
<comment type="caution">
    <text evidence="2">The sequence shown here is derived from an EMBL/GenBank/DDBJ whole genome shotgun (WGS) entry which is preliminary data.</text>
</comment>
<feature type="region of interest" description="Disordered" evidence="1">
    <location>
        <begin position="1293"/>
        <end position="1318"/>
    </location>
</feature>
<proteinExistence type="predicted"/>
<evidence type="ECO:0000256" key="1">
    <source>
        <dbReference type="SAM" id="MobiDB-lite"/>
    </source>
</evidence>
<reference evidence="2" key="1">
    <citation type="submission" date="2020-05" db="EMBL/GenBank/DDBJ databases">
        <title>Diverged and active partitiviruses in Lichen.</title>
        <authorList>
            <person name="Urayama S."/>
            <person name="Doi N."/>
            <person name="Kondo F."/>
            <person name="Chiba Y."/>
            <person name="Takaki Y."/>
            <person name="Hirai M."/>
            <person name="Minegishi Y."/>
            <person name="Hagiwara D."/>
            <person name="Nunoura T."/>
        </authorList>
    </citation>
    <scope>NUCLEOTIDE SEQUENCE</scope>
</reference>
<name>A0A6L2ZK35_9ZZZZ</name>
<feature type="region of interest" description="Disordered" evidence="1">
    <location>
        <begin position="1218"/>
        <end position="1249"/>
    </location>
</feature>
<evidence type="ECO:0008006" key="3">
    <source>
        <dbReference type="Google" id="ProtNLM"/>
    </source>
</evidence>
<feature type="region of interest" description="Disordered" evidence="1">
    <location>
        <begin position="1"/>
        <end position="20"/>
    </location>
</feature>
<feature type="compositionally biased region" description="Low complexity" evidence="1">
    <location>
        <begin position="1233"/>
        <end position="1244"/>
    </location>
</feature>
<gene>
    <name evidence="2" type="ORF">MMARV_C004P2</name>
</gene>
<feature type="compositionally biased region" description="Low complexity" evidence="1">
    <location>
        <begin position="1300"/>
        <end position="1309"/>
    </location>
</feature>
<organism evidence="2">
    <name type="scientific">viral metagenome</name>
    <dbReference type="NCBI Taxonomy" id="1070528"/>
    <lineage>
        <taxon>unclassified sequences</taxon>
        <taxon>metagenomes</taxon>
        <taxon>organismal metagenomes</taxon>
    </lineage>
</organism>